<gene>
    <name evidence="9" type="ORF">SAMN05660706_11946</name>
</gene>
<dbReference type="InterPro" id="IPR036890">
    <property type="entry name" value="HATPase_C_sf"/>
</dbReference>
<keyword evidence="4" id="KW-0808">Transferase</keyword>
<organism evidence="9 10">
    <name type="scientific">Desulfoscipio geothermicus DSM 3669</name>
    <dbReference type="NCBI Taxonomy" id="1121426"/>
    <lineage>
        <taxon>Bacteria</taxon>
        <taxon>Bacillati</taxon>
        <taxon>Bacillota</taxon>
        <taxon>Clostridia</taxon>
        <taxon>Eubacteriales</taxon>
        <taxon>Desulfallaceae</taxon>
        <taxon>Desulfoscipio</taxon>
    </lineage>
</organism>
<keyword evidence="7" id="KW-1133">Transmembrane helix</keyword>
<dbReference type="InterPro" id="IPR004358">
    <property type="entry name" value="Sig_transdc_His_kin-like_C"/>
</dbReference>
<evidence type="ECO:0000256" key="1">
    <source>
        <dbReference type="ARBA" id="ARBA00000085"/>
    </source>
</evidence>
<dbReference type="EMBL" id="FOYM01000019">
    <property type="protein sequence ID" value="SFR09740.1"/>
    <property type="molecule type" value="Genomic_DNA"/>
</dbReference>
<keyword evidence="10" id="KW-1185">Reference proteome</keyword>
<sequence length="478" mass="52361">MDRMSLLTLLLVSLPEALLVTMLGFQLAGLGITPRQLIITGMAQTASSYFIRLSSIPFGLHSLVQIAIYILIIRFVTGIPLRRVAIIALLGLVIYGTLDAAIIPPLLSITGYSLPEILSRDGMRIGAFLTEASIILLFIIACRRYNFHLLDFAGELKDRASKDGIAKKTENAYLNLYILVLLPVLMLAVLNIVLFVSQTGALPSKYFHLFAASFGLILITITVLSMGVLTKISILKEKELEARQAGETIVHLDKLIKTIRKQRHDFNHHLQAVYGLLEVGSCDKARDYVKQMFLDISNPAEVVKTDNPGISAMLFAKAGQAEARGIPFSVSMDCSLQSVPLSTMEANSLLGNLLDNAIEAAAAYTGAHRSVRLEITREPGEYIFTVANTGDPIPPETRDRMCELHYSTKKSNQGLGLTIVKEIVDKYSGRLTVEHAGGETIFSVHIPNQGAGRGHDRFKQTGRCHSRTYDASVRPGEG</sequence>
<dbReference type="InterPro" id="IPR003594">
    <property type="entry name" value="HATPase_dom"/>
</dbReference>
<dbReference type="InterPro" id="IPR039506">
    <property type="entry name" value="SPOB_a"/>
</dbReference>
<feature type="transmembrane region" description="Helical" evidence="7">
    <location>
        <begin position="172"/>
        <end position="194"/>
    </location>
</feature>
<evidence type="ECO:0000256" key="6">
    <source>
        <dbReference type="ARBA" id="ARBA00023012"/>
    </source>
</evidence>
<name>A0A1I6DW51_9FIRM</name>
<keyword evidence="5 9" id="KW-0418">Kinase</keyword>
<feature type="transmembrane region" description="Helical" evidence="7">
    <location>
        <begin position="49"/>
        <end position="72"/>
    </location>
</feature>
<evidence type="ECO:0000256" key="5">
    <source>
        <dbReference type="ARBA" id="ARBA00022777"/>
    </source>
</evidence>
<accession>A0A1I6DW51</accession>
<dbReference type="SUPFAM" id="SSF55874">
    <property type="entry name" value="ATPase domain of HSP90 chaperone/DNA topoisomerase II/histidine kinase"/>
    <property type="match status" value="1"/>
</dbReference>
<evidence type="ECO:0000256" key="4">
    <source>
        <dbReference type="ARBA" id="ARBA00022679"/>
    </source>
</evidence>
<feature type="domain" description="Histidine kinase" evidence="8">
    <location>
        <begin position="321"/>
        <end position="450"/>
    </location>
</feature>
<dbReference type="SMART" id="SM00387">
    <property type="entry name" value="HATPase_c"/>
    <property type="match status" value="1"/>
</dbReference>
<keyword evidence="3" id="KW-0597">Phosphoprotein</keyword>
<dbReference type="GO" id="GO:0000155">
    <property type="term" value="F:phosphorelay sensor kinase activity"/>
    <property type="evidence" value="ECO:0007669"/>
    <property type="project" value="InterPro"/>
</dbReference>
<evidence type="ECO:0000256" key="3">
    <source>
        <dbReference type="ARBA" id="ARBA00022553"/>
    </source>
</evidence>
<evidence type="ECO:0000313" key="10">
    <source>
        <dbReference type="Proteomes" id="UP000199584"/>
    </source>
</evidence>
<dbReference type="InterPro" id="IPR005467">
    <property type="entry name" value="His_kinase_dom"/>
</dbReference>
<dbReference type="Pfam" id="PF14689">
    <property type="entry name" value="SPOB_a"/>
    <property type="match status" value="1"/>
</dbReference>
<dbReference type="SUPFAM" id="SSF55890">
    <property type="entry name" value="Sporulation response regulatory protein Spo0B"/>
    <property type="match status" value="1"/>
</dbReference>
<feature type="transmembrane region" description="Helical" evidence="7">
    <location>
        <begin position="84"/>
        <end position="103"/>
    </location>
</feature>
<evidence type="ECO:0000256" key="2">
    <source>
        <dbReference type="ARBA" id="ARBA00012438"/>
    </source>
</evidence>
<protein>
    <recommendedName>
        <fullName evidence="2">histidine kinase</fullName>
        <ecNumber evidence="2">2.7.13.3</ecNumber>
    </recommendedName>
</protein>
<keyword evidence="7" id="KW-0812">Transmembrane</keyword>
<comment type="catalytic activity">
    <reaction evidence="1">
        <text>ATP + protein L-histidine = ADP + protein N-phospho-L-histidine.</text>
        <dbReference type="EC" id="2.7.13.3"/>
    </reaction>
</comment>
<dbReference type="EC" id="2.7.13.3" evidence="2"/>
<evidence type="ECO:0000259" key="8">
    <source>
        <dbReference type="PROSITE" id="PS50109"/>
    </source>
</evidence>
<evidence type="ECO:0000256" key="7">
    <source>
        <dbReference type="SAM" id="Phobius"/>
    </source>
</evidence>
<reference evidence="10" key="1">
    <citation type="submission" date="2016-10" db="EMBL/GenBank/DDBJ databases">
        <authorList>
            <person name="Varghese N."/>
            <person name="Submissions S."/>
        </authorList>
    </citation>
    <scope>NUCLEOTIDE SEQUENCE [LARGE SCALE GENOMIC DNA]</scope>
    <source>
        <strain evidence="10">DSM 3669</strain>
    </source>
</reference>
<feature type="transmembrane region" description="Helical" evidence="7">
    <location>
        <begin position="206"/>
        <end position="229"/>
    </location>
</feature>
<dbReference type="PANTHER" id="PTHR40448">
    <property type="entry name" value="TWO-COMPONENT SENSOR HISTIDINE KINASE"/>
    <property type="match status" value="1"/>
</dbReference>
<dbReference type="Proteomes" id="UP000199584">
    <property type="component" value="Unassembled WGS sequence"/>
</dbReference>
<dbReference type="PROSITE" id="PS50109">
    <property type="entry name" value="HIS_KIN"/>
    <property type="match status" value="1"/>
</dbReference>
<feature type="transmembrane region" description="Helical" evidence="7">
    <location>
        <begin position="123"/>
        <end position="142"/>
    </location>
</feature>
<proteinExistence type="predicted"/>
<keyword evidence="7" id="KW-0472">Membrane</keyword>
<dbReference type="STRING" id="39060.SAMN05660706_11946"/>
<dbReference type="InterPro" id="IPR016120">
    <property type="entry name" value="Sig_transdc_His_kin_SpoOB"/>
</dbReference>
<dbReference type="AlphaFoldDB" id="A0A1I6DW51"/>
<evidence type="ECO:0000313" key="9">
    <source>
        <dbReference type="EMBL" id="SFR09740.1"/>
    </source>
</evidence>
<dbReference type="Gene3D" id="1.10.287.130">
    <property type="match status" value="1"/>
</dbReference>
<dbReference type="GO" id="GO:0042802">
    <property type="term" value="F:identical protein binding"/>
    <property type="evidence" value="ECO:0007669"/>
    <property type="project" value="TreeGrafter"/>
</dbReference>
<dbReference type="OrthoDB" id="1677679at2"/>
<keyword evidence="6" id="KW-0902">Two-component regulatory system</keyword>
<dbReference type="PRINTS" id="PR00344">
    <property type="entry name" value="BCTRLSENSOR"/>
</dbReference>
<dbReference type="PANTHER" id="PTHR40448:SF1">
    <property type="entry name" value="TWO-COMPONENT SENSOR HISTIDINE KINASE"/>
    <property type="match status" value="1"/>
</dbReference>
<dbReference type="Gene3D" id="3.30.565.10">
    <property type="entry name" value="Histidine kinase-like ATPase, C-terminal domain"/>
    <property type="match status" value="1"/>
</dbReference>
<dbReference type="Pfam" id="PF02518">
    <property type="entry name" value="HATPase_c"/>
    <property type="match status" value="1"/>
</dbReference>